<dbReference type="InterPro" id="IPR026906">
    <property type="entry name" value="LRR_5"/>
</dbReference>
<sequence>MRTSGDCVWEEQHIWNIPGGLKKVIAGVVTVSLLGGIGDAVSMVPLQEEIRPYAATSDETIRWSVPIRLGQMVKQESMRIYTLAEMEKHVQIETEKATEISVIMPQEEVAEPVETVQNQAIQPVIPETMPEEIVNTLPEEDVIQEESPIEAYRYYQGFKIDQEGMICGFDPAKSEMTDGYLELPSENCIGIRRGTFSGVGAGIFEIYIPENIQNIENGAFSELGELTWIEAGGTDGYTARDGILFSGTELAAFPAGRTGIFEMPKDVTAIRASAFANTNLDKIDMRNCISILYDEGIFGGGAGCEIMEGKNGL</sequence>
<dbReference type="EMBL" id="JAPZED010000005">
    <property type="protein sequence ID" value="MCZ7693709.1"/>
    <property type="molecule type" value="Genomic_DNA"/>
</dbReference>
<reference evidence="2 3" key="1">
    <citation type="journal article" date="2017" name="Genome Med.">
        <title>A novel Ruminococcus gnavus clade enriched in inflammatory bowel disease patients.</title>
        <authorList>
            <person name="Hall A.B."/>
            <person name="Yassour M."/>
            <person name="Sauk J."/>
            <person name="Garner A."/>
            <person name="Jiang X."/>
            <person name="Arthur T."/>
            <person name="Lagoudas G.K."/>
            <person name="Vatanen T."/>
            <person name="Fornelos N."/>
            <person name="Wilson R."/>
            <person name="Bertha M."/>
            <person name="Cohen M."/>
            <person name="Garber J."/>
            <person name="Khalili H."/>
            <person name="Gevers D."/>
            <person name="Ananthakrishnan A.N."/>
            <person name="Kugathasan S."/>
            <person name="Lander E.S."/>
            <person name="Blainey P."/>
            <person name="Vlamakis H."/>
            <person name="Xavier R.J."/>
            <person name="Huttenhower C."/>
        </authorList>
    </citation>
    <scope>NUCLEOTIDE SEQUENCE [LARGE SCALE GENOMIC DNA]</scope>
    <source>
        <strain evidence="2 3">RJX1118</strain>
    </source>
</reference>
<organism evidence="2 3">
    <name type="scientific">Mediterraneibacter gnavus</name>
    <name type="common">Ruminococcus gnavus</name>
    <dbReference type="NCBI Taxonomy" id="33038"/>
    <lineage>
        <taxon>Bacteria</taxon>
        <taxon>Bacillati</taxon>
        <taxon>Bacillota</taxon>
        <taxon>Clostridia</taxon>
        <taxon>Lachnospirales</taxon>
        <taxon>Lachnospiraceae</taxon>
        <taxon>Mediterraneibacter</taxon>
    </lineage>
</organism>
<reference evidence="1" key="2">
    <citation type="submission" date="2022-12" db="EMBL/GenBank/DDBJ databases">
        <title>Genome of R. gnavus strain RSHDN_123.</title>
        <authorList>
            <person name="Abdugheni R."/>
        </authorList>
    </citation>
    <scope>NUCLEOTIDE SEQUENCE</scope>
    <source>
        <strain evidence="1">RSHDN_123</strain>
    </source>
</reference>
<proteinExistence type="predicted"/>
<dbReference type="RefSeq" id="WP_101879882.1">
    <property type="nucleotide sequence ID" value="NZ_JALQCM010000001.1"/>
</dbReference>
<dbReference type="Gene3D" id="3.80.10.10">
    <property type="entry name" value="Ribonuclease Inhibitor"/>
    <property type="match status" value="1"/>
</dbReference>
<protein>
    <submittedName>
        <fullName evidence="1">Leucine-rich repeat protein</fullName>
    </submittedName>
</protein>
<dbReference type="Proteomes" id="UP000234849">
    <property type="component" value="Unassembled WGS sequence"/>
</dbReference>
<name>A0A2N5NGU9_MEDGN</name>
<accession>A0A2N5NGU9</accession>
<dbReference type="AlphaFoldDB" id="A0A2N5NGU9"/>
<gene>
    <name evidence="2" type="ORF">CDL18_10470</name>
    <name evidence="1" type="ORF">O8D18_06605</name>
</gene>
<dbReference type="Proteomes" id="UP001148455">
    <property type="component" value="Unassembled WGS sequence"/>
</dbReference>
<evidence type="ECO:0000313" key="2">
    <source>
        <dbReference type="EMBL" id="PLT54126.1"/>
    </source>
</evidence>
<comment type="caution">
    <text evidence="2">The sequence shown here is derived from an EMBL/GenBank/DDBJ whole genome shotgun (WGS) entry which is preliminary data.</text>
</comment>
<dbReference type="EMBL" id="NIHM01000014">
    <property type="protein sequence ID" value="PLT54126.1"/>
    <property type="molecule type" value="Genomic_DNA"/>
</dbReference>
<dbReference type="Pfam" id="PF13306">
    <property type="entry name" value="LRR_5"/>
    <property type="match status" value="1"/>
</dbReference>
<evidence type="ECO:0000313" key="1">
    <source>
        <dbReference type="EMBL" id="MCZ7693709.1"/>
    </source>
</evidence>
<evidence type="ECO:0000313" key="3">
    <source>
        <dbReference type="Proteomes" id="UP000234849"/>
    </source>
</evidence>
<dbReference type="InterPro" id="IPR032675">
    <property type="entry name" value="LRR_dom_sf"/>
</dbReference>